<reference evidence="2" key="1">
    <citation type="submission" date="2024-04" db="EMBL/GenBank/DDBJ databases">
        <authorList>
            <person name="Shaw F."/>
            <person name="Minotto A."/>
        </authorList>
    </citation>
    <scope>NUCLEOTIDE SEQUENCE [LARGE SCALE GENOMIC DNA]</scope>
</reference>
<evidence type="ECO:0000313" key="1">
    <source>
        <dbReference type="EMBL" id="CAL1694112.1"/>
    </source>
</evidence>
<name>A0ABP1CEV8_9APHY</name>
<keyword evidence="2" id="KW-1185">Reference proteome</keyword>
<dbReference type="EMBL" id="OZ037944">
    <property type="protein sequence ID" value="CAL1694112.1"/>
    <property type="molecule type" value="Genomic_DNA"/>
</dbReference>
<evidence type="ECO:0008006" key="3">
    <source>
        <dbReference type="Google" id="ProtNLM"/>
    </source>
</evidence>
<evidence type="ECO:0000313" key="2">
    <source>
        <dbReference type="Proteomes" id="UP001497453"/>
    </source>
</evidence>
<organism evidence="1 2">
    <name type="scientific">Somion occarium</name>
    <dbReference type="NCBI Taxonomy" id="3059160"/>
    <lineage>
        <taxon>Eukaryota</taxon>
        <taxon>Fungi</taxon>
        <taxon>Dikarya</taxon>
        <taxon>Basidiomycota</taxon>
        <taxon>Agaricomycotina</taxon>
        <taxon>Agaricomycetes</taxon>
        <taxon>Polyporales</taxon>
        <taxon>Cerrenaceae</taxon>
        <taxon>Somion</taxon>
    </lineage>
</organism>
<gene>
    <name evidence="1" type="ORF">GFSPODELE1_LOCUS162</name>
</gene>
<sequence>MTLGNNAPGAPHLPPEIHDQIMDCLCEDRPTLKVCTLVCRQWLNRSRFLLCSAKTILDTRRTVTVLKGLLGQTFQLPLQDVTLRFVNMKMKHLVLLLRGLRHLRCLNLTPVRILDPTAWLVYKRKFSLKSLTIRLDQASLSDYNHALVNILNLFSEVETLDCKPALKSNGKTPMMGYVIESRHIAARQDELASLAPEVLQDIKIQSLKVSSYYSGFLFVLQNTIAAHSLTFLRATVSRWAHLESLGFLIRACGGQLEHLRVSSVALFQDPIPFAGTEQKPWQLLNLSACQNLKTFVYQAPLISPLSEDLTIPNSPGHTECESLIRVLEGIPTTVEIVALRICVTHAMEQNPLEVSMDWSRLQKALLRLDRIVLPNFVEIYLGEIVQGIHGFDFVSLFEEKLPLLVERNMLFLRHVRHDCRDPLPQEEE</sequence>
<dbReference type="Proteomes" id="UP001497453">
    <property type="component" value="Chromosome 1"/>
</dbReference>
<protein>
    <recommendedName>
        <fullName evidence="3">F-box domain-containing protein</fullName>
    </recommendedName>
</protein>
<proteinExistence type="predicted"/>
<accession>A0ABP1CEV8</accession>